<organism evidence="2 3">
    <name type="scientific">Trichoderma longibrachiatum ATCC 18648</name>
    <dbReference type="NCBI Taxonomy" id="983965"/>
    <lineage>
        <taxon>Eukaryota</taxon>
        <taxon>Fungi</taxon>
        <taxon>Dikarya</taxon>
        <taxon>Ascomycota</taxon>
        <taxon>Pezizomycotina</taxon>
        <taxon>Sordariomycetes</taxon>
        <taxon>Hypocreomycetidae</taxon>
        <taxon>Hypocreales</taxon>
        <taxon>Hypocreaceae</taxon>
        <taxon>Trichoderma</taxon>
    </lineage>
</organism>
<keyword evidence="3" id="KW-1185">Reference proteome</keyword>
<dbReference type="EMBL" id="KZ679126">
    <property type="protein sequence ID" value="PTB81686.1"/>
    <property type="molecule type" value="Genomic_DNA"/>
</dbReference>
<name>A0A2T4CJF0_TRILO</name>
<dbReference type="Proteomes" id="UP000240760">
    <property type="component" value="Unassembled WGS sequence"/>
</dbReference>
<dbReference type="AlphaFoldDB" id="A0A2T4CJF0"/>
<feature type="region of interest" description="Disordered" evidence="1">
    <location>
        <begin position="316"/>
        <end position="350"/>
    </location>
</feature>
<dbReference type="STRING" id="983965.A0A2T4CJF0"/>
<reference evidence="2 3" key="1">
    <citation type="submission" date="2016-07" db="EMBL/GenBank/DDBJ databases">
        <title>Multiple horizontal gene transfer events from other fungi enriched the ability of initially mycotrophic Trichoderma (Ascomycota) to feed on dead plant biomass.</title>
        <authorList>
            <consortium name="DOE Joint Genome Institute"/>
            <person name="Aerts A."/>
            <person name="Atanasova L."/>
            <person name="Chenthamara K."/>
            <person name="Zhang J."/>
            <person name="Grujic M."/>
            <person name="Henrissat B."/>
            <person name="Kuo A."/>
            <person name="Salamov A."/>
            <person name="Lipzen A."/>
            <person name="Labutti K."/>
            <person name="Barry K."/>
            <person name="Miao Y."/>
            <person name="Rahimi M.J."/>
            <person name="Shen Q."/>
            <person name="Grigoriev I.V."/>
            <person name="Kubicek C.P."/>
            <person name="Druzhinina I.S."/>
        </authorList>
    </citation>
    <scope>NUCLEOTIDE SEQUENCE [LARGE SCALE GENOMIC DNA]</scope>
    <source>
        <strain evidence="2 3">ATCC 18648</strain>
    </source>
</reference>
<proteinExistence type="predicted"/>
<evidence type="ECO:0000256" key="1">
    <source>
        <dbReference type="SAM" id="MobiDB-lite"/>
    </source>
</evidence>
<protein>
    <submittedName>
        <fullName evidence="2">Uncharacterized protein</fullName>
    </submittedName>
</protein>
<accession>A0A2T4CJF0</accession>
<evidence type="ECO:0000313" key="3">
    <source>
        <dbReference type="Proteomes" id="UP000240760"/>
    </source>
</evidence>
<dbReference type="OrthoDB" id="4776522at2759"/>
<evidence type="ECO:0000313" key="2">
    <source>
        <dbReference type="EMBL" id="PTB81686.1"/>
    </source>
</evidence>
<feature type="region of interest" description="Disordered" evidence="1">
    <location>
        <begin position="265"/>
        <end position="302"/>
    </location>
</feature>
<sequence>MYHRPPPGLHRRPIFEPQCTHATMTRIYSPSLLCSHCHYPGPSGWLYQCTQDREDLIEHAVARGEFISMDQVGCQLAPLMGIRKGSAAAREDRLSFLSEISQEQLAQYRPDQVARILRQRENLIIQQDKVHRAFLSLNAVAKGEVPPTAAAGYSFHLLGQRPVVDAKVLKNIGCRPVPLPQPTPDSSARDSPASTMSVMDMLDTQINRGRLFWTRQGDEAEVEEYDADFDWTLTPTTSSIASGYLKYSPGCENLGVIADAATPSTFAPRQWTPPPSPASGMSEPGGKVIDTPSKRAPFSQDGEPLSELTIVQTTENATVGHRREQSVDESPCGATPRSATPLSDHSFPPTPLKVPHGVAVLEESVELRVPDVIMQA</sequence>
<gene>
    <name evidence="2" type="ORF">M440DRAFT_1367981</name>
</gene>